<keyword evidence="5" id="KW-1185">Reference proteome</keyword>
<dbReference type="KEGG" id="cmiu:B1H56_06430"/>
<dbReference type="Pfam" id="PF22725">
    <property type="entry name" value="GFO_IDH_MocA_C3"/>
    <property type="match status" value="1"/>
</dbReference>
<dbReference type="SUPFAM" id="SSF51735">
    <property type="entry name" value="NAD(P)-binding Rossmann-fold domains"/>
    <property type="match status" value="1"/>
</dbReference>
<dbReference type="Pfam" id="PF01408">
    <property type="entry name" value="GFO_IDH_MocA"/>
    <property type="match status" value="1"/>
</dbReference>
<sequence length="389" mass="43733">MDTIRIGMIGAGFMCKLHSIALKNYPMYFFPPEANVALQCIADSNVRLAEEGMARYGYKEYEEDWTKLIARGDVDAIDIVTPNWVHREMALEALKSGKPVFCEKPLSNTLEGAREVYEAARSARVVNAVGYNNRCIPAVTLAKQMIESGQLGEIYTFRTQYMQDWAIGEDVPMEWRLDIDKAGSGALGDICSHAIDLARYLVGNFAKVAAKSRTIIKKRPVSESAVLGLKKKREVLGYQEVKVDDEVEFLVEFTNGATGIFTSSRFAYGHKNTLDFEVYGSRGALKFTNEYLWELQYYSGTDPEDRQGYKKIKMGPMHPYGMSFWPIADLGVGYADLKCAEMSHFIEAVSKKDPFLVSASFYDGYKACQIIDAVQRSAREEKWVGITDD</sequence>
<evidence type="ECO:0000259" key="2">
    <source>
        <dbReference type="Pfam" id="PF01408"/>
    </source>
</evidence>
<comment type="caution">
    <text evidence="4">The sequence shown here is derived from an EMBL/GenBank/DDBJ whole genome shotgun (WGS) entry which is preliminary data.</text>
</comment>
<dbReference type="GO" id="GO:0000166">
    <property type="term" value="F:nucleotide binding"/>
    <property type="evidence" value="ECO:0007669"/>
    <property type="project" value="InterPro"/>
</dbReference>
<protein>
    <submittedName>
        <fullName evidence="4">Oxidoreductase, NAD-binding domain protein</fullName>
    </submittedName>
</protein>
<dbReference type="EMBL" id="LSZW01000054">
    <property type="protein sequence ID" value="KXK65956.1"/>
    <property type="molecule type" value="Genomic_DNA"/>
</dbReference>
<dbReference type="InterPro" id="IPR055170">
    <property type="entry name" value="GFO_IDH_MocA-like_dom"/>
</dbReference>
<evidence type="ECO:0000313" key="4">
    <source>
        <dbReference type="EMBL" id="KXK65956.1"/>
    </source>
</evidence>
<feature type="domain" description="GFO/IDH/MocA-like oxidoreductase" evidence="3">
    <location>
        <begin position="141"/>
        <end position="285"/>
    </location>
</feature>
<evidence type="ECO:0000259" key="3">
    <source>
        <dbReference type="Pfam" id="PF22725"/>
    </source>
</evidence>
<evidence type="ECO:0000256" key="1">
    <source>
        <dbReference type="ARBA" id="ARBA00023002"/>
    </source>
</evidence>
<dbReference type="PANTHER" id="PTHR43818:SF11">
    <property type="entry name" value="BCDNA.GH03377"/>
    <property type="match status" value="1"/>
</dbReference>
<name>A0A136Q5W7_9FIRM</name>
<organism evidence="4 5">
    <name type="scientific">Christensenella minuta</name>
    <dbReference type="NCBI Taxonomy" id="626937"/>
    <lineage>
        <taxon>Bacteria</taxon>
        <taxon>Bacillati</taxon>
        <taxon>Bacillota</taxon>
        <taxon>Clostridia</taxon>
        <taxon>Christensenellales</taxon>
        <taxon>Christensenellaceae</taxon>
        <taxon>Christensenella</taxon>
    </lineage>
</organism>
<dbReference type="Proteomes" id="UP000070366">
    <property type="component" value="Unassembled WGS sequence"/>
</dbReference>
<dbReference type="SUPFAM" id="SSF55347">
    <property type="entry name" value="Glyceraldehyde-3-phosphate dehydrogenase-like, C-terminal domain"/>
    <property type="match status" value="1"/>
</dbReference>
<reference evidence="4 5" key="1">
    <citation type="submission" date="2016-02" db="EMBL/GenBank/DDBJ databases">
        <authorList>
            <person name="Wen L."/>
            <person name="He K."/>
            <person name="Yang H."/>
        </authorList>
    </citation>
    <scope>NUCLEOTIDE SEQUENCE [LARGE SCALE GENOMIC DNA]</scope>
    <source>
        <strain evidence="4 5">DSM 22607</strain>
    </source>
</reference>
<accession>A0A136Q5W7</accession>
<dbReference type="Gene3D" id="3.30.360.10">
    <property type="entry name" value="Dihydrodipicolinate Reductase, domain 2"/>
    <property type="match status" value="1"/>
</dbReference>
<dbReference type="GO" id="GO:0016491">
    <property type="term" value="F:oxidoreductase activity"/>
    <property type="evidence" value="ECO:0007669"/>
    <property type="project" value="UniProtKB-KW"/>
</dbReference>
<dbReference type="AlphaFoldDB" id="A0A136Q5W7"/>
<dbReference type="STRING" id="626937.HMPREF3293_01248"/>
<dbReference type="RefSeq" id="WP_066517629.1">
    <property type="nucleotide sequence ID" value="NZ_CABMOF010000001.1"/>
</dbReference>
<dbReference type="InterPro" id="IPR036291">
    <property type="entry name" value="NAD(P)-bd_dom_sf"/>
</dbReference>
<proteinExistence type="predicted"/>
<dbReference type="OrthoDB" id="9783105at2"/>
<dbReference type="PANTHER" id="PTHR43818">
    <property type="entry name" value="BCDNA.GH03377"/>
    <property type="match status" value="1"/>
</dbReference>
<dbReference type="InterPro" id="IPR000683">
    <property type="entry name" value="Gfo/Idh/MocA-like_OxRdtase_N"/>
</dbReference>
<gene>
    <name evidence="4" type="ORF">HMPREF3293_01248</name>
</gene>
<keyword evidence="1" id="KW-0560">Oxidoreductase</keyword>
<evidence type="ECO:0000313" key="5">
    <source>
        <dbReference type="Proteomes" id="UP000070366"/>
    </source>
</evidence>
<dbReference type="Gene3D" id="3.40.50.720">
    <property type="entry name" value="NAD(P)-binding Rossmann-like Domain"/>
    <property type="match status" value="1"/>
</dbReference>
<dbReference type="InterPro" id="IPR050463">
    <property type="entry name" value="Gfo/Idh/MocA_oxidrdct_glycsds"/>
</dbReference>
<feature type="domain" description="Gfo/Idh/MocA-like oxidoreductase N-terminal" evidence="2">
    <location>
        <begin position="4"/>
        <end position="131"/>
    </location>
</feature>